<evidence type="ECO:0000313" key="2">
    <source>
        <dbReference type="Proteomes" id="UP000037247"/>
    </source>
</evidence>
<keyword evidence="1" id="KW-0378">Hydrolase</keyword>
<comment type="caution">
    <text evidence="1">The sequence shown here is derived from an EMBL/GenBank/DDBJ whole genome shotgun (WGS) entry which is preliminary data.</text>
</comment>
<name>A0ABR5I6D5_9ACTN</name>
<dbReference type="EMBL" id="LDTZ01000030">
    <property type="protein sequence ID" value="KNA89251.1"/>
    <property type="molecule type" value="Genomic_DNA"/>
</dbReference>
<dbReference type="RefSeq" id="WP_049701060.1">
    <property type="nucleotide sequence ID" value="NZ_JAQDQF010000001.1"/>
</dbReference>
<protein>
    <submittedName>
        <fullName evidence="1">Alpha/beta hydrolase</fullName>
    </submittedName>
</protein>
<proteinExistence type="predicted"/>
<dbReference type="Proteomes" id="UP000037247">
    <property type="component" value="Unassembled WGS sequence"/>
</dbReference>
<sequence>MAIEMLFLHGAGGFHDDQPLAAALASELGAHFSIPELPDEDMSVAAWTSAIRPHVDELTASDVLVAHSFGASMLLALLSTMPTPPPRAFLLAMPNWGDNGWAVADYDFTGAEPTTALTLHHCEDDDVVPVSHVALNQRLLPSADVHRYELGGHQFDGCASLVAEDIRAHS</sequence>
<dbReference type="GO" id="GO:0016787">
    <property type="term" value="F:hydrolase activity"/>
    <property type="evidence" value="ECO:0007669"/>
    <property type="project" value="UniProtKB-KW"/>
</dbReference>
<reference evidence="1 2" key="1">
    <citation type="submission" date="2015-05" db="EMBL/GenBank/DDBJ databases">
        <title>Draft genome sequence of the bacterium Gordonia jacobaea a new member of the Gordonia genus.</title>
        <authorList>
            <person name="Jimenez-Galisteo G."/>
            <person name="Dominguez A."/>
            <person name="Munoz E."/>
            <person name="Vinas M."/>
        </authorList>
    </citation>
    <scope>NUCLEOTIDE SEQUENCE [LARGE SCALE GENOMIC DNA]</scope>
    <source>
        <strain evidence="2">mv1</strain>
    </source>
</reference>
<dbReference type="SUPFAM" id="SSF53474">
    <property type="entry name" value="alpha/beta-Hydrolases"/>
    <property type="match status" value="1"/>
</dbReference>
<keyword evidence="2" id="KW-1185">Reference proteome</keyword>
<dbReference type="Gene3D" id="3.40.50.1820">
    <property type="entry name" value="alpha/beta hydrolase"/>
    <property type="match status" value="1"/>
</dbReference>
<dbReference type="InterPro" id="IPR029058">
    <property type="entry name" value="AB_hydrolase_fold"/>
</dbReference>
<accession>A0ABR5I6D5</accession>
<gene>
    <name evidence="1" type="ORF">ABW18_21945</name>
</gene>
<organism evidence="1 2">
    <name type="scientific">Gordonia jacobaea</name>
    <dbReference type="NCBI Taxonomy" id="122202"/>
    <lineage>
        <taxon>Bacteria</taxon>
        <taxon>Bacillati</taxon>
        <taxon>Actinomycetota</taxon>
        <taxon>Actinomycetes</taxon>
        <taxon>Mycobacteriales</taxon>
        <taxon>Gordoniaceae</taxon>
        <taxon>Gordonia</taxon>
    </lineage>
</organism>
<evidence type="ECO:0000313" key="1">
    <source>
        <dbReference type="EMBL" id="KNA89251.1"/>
    </source>
</evidence>